<keyword evidence="2" id="KW-1185">Reference proteome</keyword>
<dbReference type="Proteomes" id="UP000037854">
    <property type="component" value="Unassembled WGS sequence"/>
</dbReference>
<comment type="caution">
    <text evidence="1">The sequence shown here is derived from an EMBL/GenBank/DDBJ whole genome shotgun (WGS) entry which is preliminary data.</text>
</comment>
<organism evidence="1 2">
    <name type="scientific">Oceanobacillus caeni</name>
    <dbReference type="NCBI Taxonomy" id="405946"/>
    <lineage>
        <taxon>Bacteria</taxon>
        <taxon>Bacillati</taxon>
        <taxon>Bacillota</taxon>
        <taxon>Bacilli</taxon>
        <taxon>Bacillales</taxon>
        <taxon>Bacillaceae</taxon>
        <taxon>Oceanobacillus</taxon>
    </lineage>
</organism>
<gene>
    <name evidence="1" type="ORF">AFL42_14315</name>
</gene>
<sequence>MQSTVRQQNQYPPVDTEQLDKSVHKFQDLMKQANLLLAKLAEDPVFAKELMSAAQQSKSEKVNKMIESTGITIDVKTSFTPTGIRIILNNSEIAGQCCNLLIALRW</sequence>
<dbReference type="Pfam" id="PF26344">
    <property type="entry name" value="YuzC"/>
    <property type="match status" value="1"/>
</dbReference>
<evidence type="ECO:0000313" key="2">
    <source>
        <dbReference type="Proteomes" id="UP000037854"/>
    </source>
</evidence>
<name>A0ABR5MGK6_9BACI</name>
<dbReference type="InterPro" id="IPR058870">
    <property type="entry name" value="YuzC"/>
</dbReference>
<evidence type="ECO:0000313" key="1">
    <source>
        <dbReference type="EMBL" id="KPH71762.1"/>
    </source>
</evidence>
<dbReference type="EMBL" id="LGTK01000064">
    <property type="protein sequence ID" value="KPH71762.1"/>
    <property type="molecule type" value="Genomic_DNA"/>
</dbReference>
<protein>
    <submittedName>
        <fullName evidence="1">Uncharacterized protein</fullName>
    </submittedName>
</protein>
<reference evidence="1 2" key="1">
    <citation type="submission" date="2015-07" db="EMBL/GenBank/DDBJ databases">
        <title>High-quality draft genome sequence of Oceanobacillus caeni HM6, a bacillus isolated from a human feces.</title>
        <authorList>
            <person name="Kumar J."/>
            <person name="Verma M.K."/>
            <person name="Pandey R."/>
            <person name="Bhambi M."/>
            <person name="Chauhan N."/>
        </authorList>
    </citation>
    <scope>NUCLEOTIDE SEQUENCE [LARGE SCALE GENOMIC DNA]</scope>
    <source>
        <strain evidence="1 2">HM6</strain>
    </source>
</reference>
<proteinExistence type="predicted"/>
<accession>A0ABR5MGK6</accession>